<name>A0AB39LQ55_9ACTN</name>
<gene>
    <name evidence="1" type="ORF">AB5J57_16810</name>
</gene>
<dbReference type="AlphaFoldDB" id="A0AB39LQ55"/>
<proteinExistence type="predicted"/>
<dbReference type="InterPro" id="IPR022074">
    <property type="entry name" value="DUF3626"/>
</dbReference>
<dbReference type="RefSeq" id="WP_369156768.1">
    <property type="nucleotide sequence ID" value="NZ_CP163429.1"/>
</dbReference>
<sequence>MGTDAARSPQERALHHVAALSSGGQLNRGLRLTMNFHPDRMVGGRPILLKMAEDRTYRSQFVTGTSNGGLTAYPGGDRWRWENRIFGGAYDHAAAGDRPVYGALNYRRDAVGGAPRFGSSHFRLTIETVARATFCYPDSSTDPSAFGVANRFSLLELAEADGFDALDGHIEAQIHGPVRFDRDVEALVLDPSYRGTAVEDMARRLPLAIEWHPGFRLAVDHLRRHPDYRGQEYVDLGAEIAVDGWLDPRIIGDAARTDSYEPQALKKVWHCLARFGSPHRTNAGARNPVPACCSLGPVSR</sequence>
<protein>
    <submittedName>
        <fullName evidence="1">DUF3626 domain-containing protein</fullName>
    </submittedName>
</protein>
<dbReference type="EMBL" id="CP163429">
    <property type="protein sequence ID" value="XDP95075.1"/>
    <property type="molecule type" value="Genomic_DNA"/>
</dbReference>
<dbReference type="Pfam" id="PF12294">
    <property type="entry name" value="DUF3626"/>
    <property type="match status" value="2"/>
</dbReference>
<accession>A0AB39LQ55</accession>
<evidence type="ECO:0000313" key="1">
    <source>
        <dbReference type="EMBL" id="XDP95075.1"/>
    </source>
</evidence>
<organism evidence="1">
    <name type="scientific">Streptomyces sp. R02</name>
    <dbReference type="NCBI Taxonomy" id="3238623"/>
    <lineage>
        <taxon>Bacteria</taxon>
        <taxon>Bacillati</taxon>
        <taxon>Actinomycetota</taxon>
        <taxon>Actinomycetes</taxon>
        <taxon>Kitasatosporales</taxon>
        <taxon>Streptomycetaceae</taxon>
        <taxon>Streptomyces</taxon>
    </lineage>
</organism>
<reference evidence="1" key="1">
    <citation type="submission" date="2024-07" db="EMBL/GenBank/DDBJ databases">
        <authorList>
            <person name="Yu S.T."/>
        </authorList>
    </citation>
    <scope>NUCLEOTIDE SEQUENCE</scope>
    <source>
        <strain evidence="1">R02</strain>
    </source>
</reference>